<dbReference type="EMBL" id="GEIB01001716">
    <property type="protein sequence ID" value="JAR86632.1"/>
    <property type="molecule type" value="Transcribed_RNA"/>
</dbReference>
<organism evidence="1">
    <name type="scientific">Alectorobius mimon</name>
    <dbReference type="NCBI Taxonomy" id="360319"/>
    <lineage>
        <taxon>Eukaryota</taxon>
        <taxon>Metazoa</taxon>
        <taxon>Ecdysozoa</taxon>
        <taxon>Arthropoda</taxon>
        <taxon>Chelicerata</taxon>
        <taxon>Arachnida</taxon>
        <taxon>Acari</taxon>
        <taxon>Parasitiformes</taxon>
        <taxon>Ixodida</taxon>
        <taxon>Ixodoidea</taxon>
        <taxon>Argasidae</taxon>
        <taxon>Ornithodorinae</taxon>
        <taxon>Alectorobius</taxon>
    </lineage>
</organism>
<sequence length="183" mass="20303">HAVPAGWAATGEVEWRMQYDNASVHVAHLVPGLSKYVDGALLKATAHLSASREDAALWENKLRDAKYASYVKLFRAGSSFESKDLKIKSREEQYFVLDFTNHTVDMLSRLVVQQVCIGDKCRPEVFFSKENVAMQVLDCSPGSYYLAFATTSASRASNGSIPEDTLLKVSLLTHQAEHCCDIL</sequence>
<proteinExistence type="predicted"/>
<name>A0A147B8A7_9ACAR</name>
<evidence type="ECO:0000313" key="1">
    <source>
        <dbReference type="EMBL" id="JAR86632.1"/>
    </source>
</evidence>
<accession>A0A147B8A7</accession>
<reference evidence="1" key="1">
    <citation type="submission" date="2016-03" db="EMBL/GenBank/DDBJ databases">
        <title>Gut transcriptome analysis on engorged females of Ornithodoros mimon (Acari: Argasidae) and phylogenetic inferences of soft ticks.</title>
        <authorList>
            <person name="Landulfo G.A."/>
            <person name="Giovanni D."/>
            <person name="Carvalho E."/>
            <person name="Junqueira-de-Azevedo I."/>
            <person name="Patane J."/>
            <person name="Mendoca R."/>
            <person name="Barros-Battesti D."/>
        </authorList>
    </citation>
    <scope>NUCLEOTIDE SEQUENCE</scope>
    <source>
        <strain evidence="1">Females</strain>
        <tissue evidence="1">Gut</tissue>
    </source>
</reference>
<dbReference type="AlphaFoldDB" id="A0A147B8A7"/>
<feature type="non-terminal residue" evidence="1">
    <location>
        <position position="1"/>
    </location>
</feature>
<protein>
    <submittedName>
        <fullName evidence="1">Uncharacterized protein</fullName>
    </submittedName>
</protein>